<dbReference type="PANTHER" id="PTHR34322">
    <property type="entry name" value="TRANSPOSASE, Y1_TNP DOMAIN-CONTAINING"/>
    <property type="match status" value="1"/>
</dbReference>
<dbReference type="EMBL" id="PVNP01000054">
    <property type="protein sequence ID" value="PRO74238.1"/>
    <property type="molecule type" value="Genomic_DNA"/>
</dbReference>
<dbReference type="OrthoDB" id="9814067at2"/>
<comment type="caution">
    <text evidence="2">The sequence shown here is derived from an EMBL/GenBank/DDBJ whole genome shotgun (WGS) entry which is preliminary data.</text>
</comment>
<dbReference type="GO" id="GO:0006313">
    <property type="term" value="P:DNA transposition"/>
    <property type="evidence" value="ECO:0007669"/>
    <property type="project" value="InterPro"/>
</dbReference>
<dbReference type="RefSeq" id="WP_105934076.1">
    <property type="nucleotide sequence ID" value="NZ_PVNP01000054.1"/>
</dbReference>
<accession>A0A2S9VCQ5</accession>
<feature type="domain" description="Transposase IS200-like" evidence="1">
    <location>
        <begin position="9"/>
        <end position="124"/>
    </location>
</feature>
<sequence>MARRPRVLLPNIPVHVVQRGNNKQACFFQAKDYAVYLKKLKESAEKFNVRIHCYVLMTNHVHLLLQASDYEGISHVMQSLGRYYVRYFNTTYNRTGTLWEGRFKSSLVNSDEYLLQVYQYIELNPVRAKMVNHPKDYTWSSYHANGGNKNIAMLEPHPLYLSLGVDSASRKLAYNRLLDNSLSNEILNKIRLSINKSRVLGDDKFVKQISAKLERFAGYLEHGGDRRSEEFKEWLQRI</sequence>
<dbReference type="AlphaFoldDB" id="A0A2S9VCQ5"/>
<dbReference type="SUPFAM" id="SSF143422">
    <property type="entry name" value="Transposase IS200-like"/>
    <property type="match status" value="1"/>
</dbReference>
<name>A0A2S9VCQ5_9ALTE</name>
<dbReference type="InterPro" id="IPR036515">
    <property type="entry name" value="Transposase_17_sf"/>
</dbReference>
<evidence type="ECO:0000313" key="2">
    <source>
        <dbReference type="EMBL" id="PRO74238.1"/>
    </source>
</evidence>
<gene>
    <name evidence="2" type="ORF">C6Y40_07280</name>
</gene>
<dbReference type="Pfam" id="PF01797">
    <property type="entry name" value="Y1_Tnp"/>
    <property type="match status" value="1"/>
</dbReference>
<dbReference type="InterPro" id="IPR002686">
    <property type="entry name" value="Transposase_17"/>
</dbReference>
<evidence type="ECO:0000259" key="1">
    <source>
        <dbReference type="SMART" id="SM01321"/>
    </source>
</evidence>
<proteinExistence type="predicted"/>
<protein>
    <submittedName>
        <fullName evidence="2">Transposase</fullName>
    </submittedName>
</protein>
<dbReference type="PANTHER" id="PTHR34322:SF2">
    <property type="entry name" value="TRANSPOSASE IS200-LIKE DOMAIN-CONTAINING PROTEIN"/>
    <property type="match status" value="1"/>
</dbReference>
<organism evidence="2 3">
    <name type="scientific">Alteromonas alba</name>
    <dbReference type="NCBI Taxonomy" id="2079529"/>
    <lineage>
        <taxon>Bacteria</taxon>
        <taxon>Pseudomonadati</taxon>
        <taxon>Pseudomonadota</taxon>
        <taxon>Gammaproteobacteria</taxon>
        <taxon>Alteromonadales</taxon>
        <taxon>Alteromonadaceae</taxon>
        <taxon>Alteromonas/Salinimonas group</taxon>
        <taxon>Alteromonas</taxon>
    </lineage>
</organism>
<dbReference type="Proteomes" id="UP000238949">
    <property type="component" value="Unassembled WGS sequence"/>
</dbReference>
<dbReference type="SMART" id="SM01321">
    <property type="entry name" value="Y1_Tnp"/>
    <property type="match status" value="1"/>
</dbReference>
<dbReference type="Gene3D" id="3.30.70.1290">
    <property type="entry name" value="Transposase IS200-like"/>
    <property type="match status" value="1"/>
</dbReference>
<dbReference type="GO" id="GO:0004803">
    <property type="term" value="F:transposase activity"/>
    <property type="evidence" value="ECO:0007669"/>
    <property type="project" value="InterPro"/>
</dbReference>
<keyword evidence="3" id="KW-1185">Reference proteome</keyword>
<reference evidence="3" key="1">
    <citation type="journal article" date="2020" name="Int. J. Syst. Evol. Microbiol.">
        <title>Alteromonas alba sp. nov., a marine bacterium isolated from the seawater of the West Pacific Ocean.</title>
        <authorList>
            <person name="Sun C."/>
            <person name="Wu Y.-H."/>
            <person name="Xamxidin M."/>
            <person name="Cheng H."/>
            <person name="Xu X.-W."/>
        </authorList>
    </citation>
    <scope>NUCLEOTIDE SEQUENCE [LARGE SCALE GENOMIC DNA]</scope>
    <source>
        <strain evidence="3">190</strain>
    </source>
</reference>
<dbReference type="GO" id="GO:0003677">
    <property type="term" value="F:DNA binding"/>
    <property type="evidence" value="ECO:0007669"/>
    <property type="project" value="InterPro"/>
</dbReference>
<evidence type="ECO:0000313" key="3">
    <source>
        <dbReference type="Proteomes" id="UP000238949"/>
    </source>
</evidence>